<dbReference type="InterPro" id="IPR013107">
    <property type="entry name" value="Acyl-CoA_DH_C"/>
</dbReference>
<evidence type="ECO:0000259" key="3">
    <source>
        <dbReference type="Pfam" id="PF02771"/>
    </source>
</evidence>
<dbReference type="EMBL" id="JAFBBU010000001">
    <property type="protein sequence ID" value="MBM7473022.1"/>
    <property type="molecule type" value="Genomic_DNA"/>
</dbReference>
<dbReference type="PANTHER" id="PTHR43884:SF12">
    <property type="entry name" value="ISOVALERYL-COA DEHYDROGENASE, MITOCHONDRIAL-RELATED"/>
    <property type="match status" value="1"/>
</dbReference>
<dbReference type="InterPro" id="IPR036250">
    <property type="entry name" value="AcylCo_DH-like_C"/>
</dbReference>
<keyword evidence="6" id="KW-1185">Reference proteome</keyword>
<dbReference type="Gene3D" id="1.10.540.10">
    <property type="entry name" value="Acyl-CoA dehydrogenase/oxidase, N-terminal domain"/>
    <property type="match status" value="1"/>
</dbReference>
<dbReference type="Gene3D" id="2.40.110.10">
    <property type="entry name" value="Butyryl-CoA Dehydrogenase, subunit A, domain 2"/>
    <property type="match status" value="1"/>
</dbReference>
<name>A0ABS2L7D9_9MICO</name>
<evidence type="ECO:0000256" key="1">
    <source>
        <dbReference type="ARBA" id="ARBA00023002"/>
    </source>
</evidence>
<accession>A0ABS2L7D9</accession>
<feature type="region of interest" description="Disordered" evidence="2">
    <location>
        <begin position="1"/>
        <end position="24"/>
    </location>
</feature>
<dbReference type="PANTHER" id="PTHR43884">
    <property type="entry name" value="ACYL-COA DEHYDROGENASE"/>
    <property type="match status" value="1"/>
</dbReference>
<evidence type="ECO:0000259" key="4">
    <source>
        <dbReference type="Pfam" id="PF08028"/>
    </source>
</evidence>
<proteinExistence type="predicted"/>
<sequence>MTVTTEQPVESTPDLAPTPPTSDHELGLLAPTSASAVLQNSHTVVPFVHESADAIEEARRLTPEVARVFRDAGFFQMGFPAARGGLELTLAQQVEVVTRIARADASAGWNVGVLNATGFYAGRLGDDAFAELYPTFDLPTSGSFHPRGRADKVDGGYQVSGEWDWGSGSYTAEYVLGGCFAFEDGEPLIGASGAQLVLGVWLPRDAIVVAHNWQTLGVRGSGSTSYSVPVPVFVPERHTFDREAPSNGDRDPLNKSVHIAFFGLTGVPLGIAQHAADLAVESVRARVGTRGSAALDTATKHKLGEILAEVDYGYAGVIDVARRTDELLFEPGRALTEAQIARMVAGQAAATAMMRRVVALSVELVSAKYLFDDHPMQRVIRDSYGATAHVGGRAMMLGLLAASILDDREAGVLLIDDVANEPSTATGAP</sequence>
<reference evidence="5 6" key="1">
    <citation type="submission" date="2021-01" db="EMBL/GenBank/DDBJ databases">
        <title>Sequencing the genomes of 1000 actinobacteria strains.</title>
        <authorList>
            <person name="Klenk H.-P."/>
        </authorList>
    </citation>
    <scope>NUCLEOTIDE SEQUENCE [LARGE SCALE GENOMIC DNA]</scope>
    <source>
        <strain evidence="5 6">DSM 13057</strain>
    </source>
</reference>
<dbReference type="PIRSF" id="PIRSF016578">
    <property type="entry name" value="HsaA"/>
    <property type="match status" value="1"/>
</dbReference>
<dbReference type="Pfam" id="PF02771">
    <property type="entry name" value="Acyl-CoA_dh_N"/>
    <property type="match status" value="1"/>
</dbReference>
<dbReference type="SUPFAM" id="SSF47203">
    <property type="entry name" value="Acyl-CoA dehydrogenase C-terminal domain-like"/>
    <property type="match status" value="1"/>
</dbReference>
<dbReference type="InterPro" id="IPR037069">
    <property type="entry name" value="AcylCoA_DH/ox_N_sf"/>
</dbReference>
<evidence type="ECO:0000313" key="5">
    <source>
        <dbReference type="EMBL" id="MBM7473022.1"/>
    </source>
</evidence>
<feature type="compositionally biased region" description="Polar residues" evidence="2">
    <location>
        <begin position="1"/>
        <end position="10"/>
    </location>
</feature>
<gene>
    <name evidence="5" type="ORF">JOE66_002656</name>
</gene>
<organism evidence="5 6">
    <name type="scientific">Subtercola frigoramans</name>
    <dbReference type="NCBI Taxonomy" id="120298"/>
    <lineage>
        <taxon>Bacteria</taxon>
        <taxon>Bacillati</taxon>
        <taxon>Actinomycetota</taxon>
        <taxon>Actinomycetes</taxon>
        <taxon>Micrococcales</taxon>
        <taxon>Microbacteriaceae</taxon>
        <taxon>Subtercola</taxon>
    </lineage>
</organism>
<protein>
    <submittedName>
        <fullName evidence="5">Alkylation response protein AidB-like acyl-CoA dehydrogenase</fullName>
    </submittedName>
</protein>
<dbReference type="Gene3D" id="1.20.140.10">
    <property type="entry name" value="Butyryl-CoA Dehydrogenase, subunit A, domain 3"/>
    <property type="match status" value="1"/>
</dbReference>
<dbReference type="InterPro" id="IPR046373">
    <property type="entry name" value="Acyl-CoA_Oxase/DH_mid-dom_sf"/>
</dbReference>
<comment type="caution">
    <text evidence="5">The sequence shown here is derived from an EMBL/GenBank/DDBJ whole genome shotgun (WGS) entry which is preliminary data.</text>
</comment>
<feature type="domain" description="Acyl-CoA dehydrogenase/oxidase N-terminal" evidence="3">
    <location>
        <begin position="50"/>
        <end position="119"/>
    </location>
</feature>
<dbReference type="InterPro" id="IPR013786">
    <property type="entry name" value="AcylCoA_DH/ox_N"/>
</dbReference>
<evidence type="ECO:0000313" key="6">
    <source>
        <dbReference type="Proteomes" id="UP000776164"/>
    </source>
</evidence>
<feature type="domain" description="Acyl-CoA dehydrogenase C-terminal" evidence="4">
    <location>
        <begin position="266"/>
        <end position="390"/>
    </location>
</feature>
<dbReference type="Pfam" id="PF08028">
    <property type="entry name" value="Acyl-CoA_dh_2"/>
    <property type="match status" value="1"/>
</dbReference>
<dbReference type="InterPro" id="IPR009100">
    <property type="entry name" value="AcylCoA_DH/oxidase_NM_dom_sf"/>
</dbReference>
<dbReference type="RefSeq" id="WP_205110172.1">
    <property type="nucleotide sequence ID" value="NZ_BAAAHT010000003.1"/>
</dbReference>
<evidence type="ECO:0000256" key="2">
    <source>
        <dbReference type="SAM" id="MobiDB-lite"/>
    </source>
</evidence>
<dbReference type="SUPFAM" id="SSF56645">
    <property type="entry name" value="Acyl-CoA dehydrogenase NM domain-like"/>
    <property type="match status" value="1"/>
</dbReference>
<dbReference type="Proteomes" id="UP000776164">
    <property type="component" value="Unassembled WGS sequence"/>
</dbReference>
<keyword evidence="1" id="KW-0560">Oxidoreductase</keyword>